<comment type="caution">
    <text evidence="3">The sequence shown here is derived from an EMBL/GenBank/DDBJ whole genome shotgun (WGS) entry which is preliminary data.</text>
</comment>
<gene>
    <name evidence="3" type="ORF">F2Q68_00022224</name>
</gene>
<accession>A0A8S9FZS9</accession>
<dbReference type="EMBL" id="QGKW02002228">
    <property type="protein sequence ID" value="KAF2539163.1"/>
    <property type="molecule type" value="Genomic_DNA"/>
</dbReference>
<feature type="compositionally biased region" description="Basic and acidic residues" evidence="2">
    <location>
        <begin position="129"/>
        <end position="144"/>
    </location>
</feature>
<evidence type="ECO:0000313" key="3">
    <source>
        <dbReference type="EMBL" id="KAF2539163.1"/>
    </source>
</evidence>
<reference evidence="3" key="1">
    <citation type="submission" date="2019-12" db="EMBL/GenBank/DDBJ databases">
        <title>Genome sequencing and annotation of Brassica cretica.</title>
        <authorList>
            <person name="Studholme D.J."/>
            <person name="Sarris P.F."/>
        </authorList>
    </citation>
    <scope>NUCLEOTIDE SEQUENCE</scope>
    <source>
        <strain evidence="3">PFS-001/15</strain>
        <tissue evidence="3">Leaf</tissue>
    </source>
</reference>
<evidence type="ECO:0000313" key="4">
    <source>
        <dbReference type="Proteomes" id="UP000712281"/>
    </source>
</evidence>
<keyword evidence="1" id="KW-0343">GTPase activation</keyword>
<evidence type="ECO:0000256" key="1">
    <source>
        <dbReference type="ARBA" id="ARBA00022468"/>
    </source>
</evidence>
<sequence length="144" mass="16237">MEIGWPTSVRHVAFEPEGSQKRSSHTLVDAKLFISSKMDDPMTGLMYAVQVMMNFLKMLIKKTLRERQDSVVEEGHVFPLEPSDESSENQSLSSEESTLDNNARTSDSGQMETEIKSSVLAPAQWPVGKRIDQPEPCRFEGRAY</sequence>
<proteinExistence type="predicted"/>
<name>A0A8S9FZS9_BRACR</name>
<organism evidence="3 4">
    <name type="scientific">Brassica cretica</name>
    <name type="common">Mustard</name>
    <dbReference type="NCBI Taxonomy" id="69181"/>
    <lineage>
        <taxon>Eukaryota</taxon>
        <taxon>Viridiplantae</taxon>
        <taxon>Streptophyta</taxon>
        <taxon>Embryophyta</taxon>
        <taxon>Tracheophyta</taxon>
        <taxon>Spermatophyta</taxon>
        <taxon>Magnoliopsida</taxon>
        <taxon>eudicotyledons</taxon>
        <taxon>Gunneridae</taxon>
        <taxon>Pentapetalae</taxon>
        <taxon>rosids</taxon>
        <taxon>malvids</taxon>
        <taxon>Brassicales</taxon>
        <taxon>Brassicaceae</taxon>
        <taxon>Brassiceae</taxon>
        <taxon>Brassica</taxon>
    </lineage>
</organism>
<dbReference type="GO" id="GO:0005096">
    <property type="term" value="F:GTPase activator activity"/>
    <property type="evidence" value="ECO:0007669"/>
    <property type="project" value="UniProtKB-KW"/>
</dbReference>
<protein>
    <submittedName>
        <fullName evidence="3">Uncharacterized protein</fullName>
    </submittedName>
</protein>
<feature type="compositionally biased region" description="Polar residues" evidence="2">
    <location>
        <begin position="99"/>
        <end position="111"/>
    </location>
</feature>
<dbReference type="Proteomes" id="UP000712281">
    <property type="component" value="Unassembled WGS sequence"/>
</dbReference>
<evidence type="ECO:0000256" key="2">
    <source>
        <dbReference type="SAM" id="MobiDB-lite"/>
    </source>
</evidence>
<dbReference type="InterPro" id="IPR044785">
    <property type="entry name" value="RopGAP1-5"/>
</dbReference>
<dbReference type="PANTHER" id="PTHR23177">
    <property type="entry name" value="MKIAA1688 PROTEIN"/>
    <property type="match status" value="1"/>
</dbReference>
<dbReference type="PANTHER" id="PTHR23177:SF64">
    <property type="entry name" value="RHO GTPASE-ACTIVATING PROTEIN 1"/>
    <property type="match status" value="1"/>
</dbReference>
<dbReference type="AlphaFoldDB" id="A0A8S9FZS9"/>
<feature type="region of interest" description="Disordered" evidence="2">
    <location>
        <begin position="75"/>
        <end position="144"/>
    </location>
</feature>